<evidence type="ECO:0000256" key="3">
    <source>
        <dbReference type="ARBA" id="ARBA00022759"/>
    </source>
</evidence>
<dbReference type="RefSeq" id="WP_095612312.1">
    <property type="nucleotide sequence ID" value="NZ_NMPM01000127.1"/>
</dbReference>
<feature type="domain" description="Endoribonuclease YicC-like C-terminal" evidence="7">
    <location>
        <begin position="172"/>
        <end position="288"/>
    </location>
</feature>
<dbReference type="PANTHER" id="PTHR30636">
    <property type="entry name" value="UPF0701 PROTEIN YICC"/>
    <property type="match status" value="1"/>
</dbReference>
<evidence type="ECO:0000313" key="8">
    <source>
        <dbReference type="EMBL" id="PAV24601.1"/>
    </source>
</evidence>
<protein>
    <submittedName>
        <fullName evidence="8">YicC family protein</fullName>
    </submittedName>
</protein>
<dbReference type="InterPro" id="IPR005229">
    <property type="entry name" value="YicC/YloC-like"/>
</dbReference>
<dbReference type="InterPro" id="IPR013551">
    <property type="entry name" value="YicC-like_C"/>
</dbReference>
<dbReference type="GO" id="GO:0016787">
    <property type="term" value="F:hydrolase activity"/>
    <property type="evidence" value="ECO:0007669"/>
    <property type="project" value="UniProtKB-KW"/>
</dbReference>
<keyword evidence="9" id="KW-1185">Reference proteome</keyword>
<evidence type="ECO:0000259" key="7">
    <source>
        <dbReference type="Pfam" id="PF08340"/>
    </source>
</evidence>
<dbReference type="Pfam" id="PF08340">
    <property type="entry name" value="YicC-like_C"/>
    <property type="match status" value="1"/>
</dbReference>
<organism evidence="8 9">
    <name type="scientific">Tamilnaduibacter salinus</name>
    <dbReference type="NCBI Taxonomy" id="1484056"/>
    <lineage>
        <taxon>Bacteria</taxon>
        <taxon>Pseudomonadati</taxon>
        <taxon>Pseudomonadota</taxon>
        <taxon>Gammaproteobacteria</taxon>
        <taxon>Pseudomonadales</taxon>
        <taxon>Marinobacteraceae</taxon>
        <taxon>Tamilnaduibacter</taxon>
    </lineage>
</organism>
<evidence type="ECO:0000256" key="5">
    <source>
        <dbReference type="ARBA" id="ARBA00035648"/>
    </source>
</evidence>
<dbReference type="NCBIfam" id="TIGR00255">
    <property type="entry name" value="YicC/YloC family endoribonuclease"/>
    <property type="match status" value="1"/>
</dbReference>
<dbReference type="EMBL" id="NMPM01000127">
    <property type="protein sequence ID" value="PAV24601.1"/>
    <property type="molecule type" value="Genomic_DNA"/>
</dbReference>
<feature type="domain" description="Endoribonuclease YicC-like N-terminal" evidence="6">
    <location>
        <begin position="2"/>
        <end position="154"/>
    </location>
</feature>
<reference evidence="8 9" key="1">
    <citation type="submission" date="2017-07" db="EMBL/GenBank/DDBJ databases">
        <title>Tamlnaduibacter salinus (Mi-7) genome sequencing.</title>
        <authorList>
            <person name="Verma A."/>
            <person name="Krishnamurthi S."/>
        </authorList>
    </citation>
    <scope>NUCLEOTIDE SEQUENCE [LARGE SCALE GENOMIC DNA]</scope>
    <source>
        <strain evidence="8 9">Mi-7</strain>
    </source>
</reference>
<evidence type="ECO:0000256" key="2">
    <source>
        <dbReference type="ARBA" id="ARBA00022722"/>
    </source>
</evidence>
<evidence type="ECO:0000256" key="4">
    <source>
        <dbReference type="ARBA" id="ARBA00022801"/>
    </source>
</evidence>
<dbReference type="Proteomes" id="UP000218332">
    <property type="component" value="Unassembled WGS sequence"/>
</dbReference>
<name>A0A2A2HYR8_9GAMM</name>
<evidence type="ECO:0000259" key="6">
    <source>
        <dbReference type="Pfam" id="PF03755"/>
    </source>
</evidence>
<comment type="cofactor">
    <cofactor evidence="1">
        <name>a divalent metal cation</name>
        <dbReference type="ChEBI" id="CHEBI:60240"/>
    </cofactor>
</comment>
<dbReference type="Pfam" id="PF03755">
    <property type="entry name" value="YicC-like_N"/>
    <property type="match status" value="1"/>
</dbReference>
<evidence type="ECO:0000313" key="9">
    <source>
        <dbReference type="Proteomes" id="UP000218332"/>
    </source>
</evidence>
<dbReference type="InterPro" id="IPR013527">
    <property type="entry name" value="YicC-like_N"/>
</dbReference>
<accession>A0A2A2HYR8</accession>
<dbReference type="GO" id="GO:0004521">
    <property type="term" value="F:RNA endonuclease activity"/>
    <property type="evidence" value="ECO:0007669"/>
    <property type="project" value="InterPro"/>
</dbReference>
<sequence length="288" mass="33000">MIRSMTAFARKDTEGAWGTLTCELRTVNHRYLEPSLRLPEGLRELENELRETLRTRLGRGKVDVGMRLNLQENTEEGLTVNMALAESLNHAARQVNRILDNPAHVSALEVLRWPGVLEAPAHNMAPVHEAARQLFGEALDELITVREREGERLRPLFDERLTEMSDRVAEVRSAMPRLLERQSEQIRERFQAAGVELDEDRLAQELTLLAQKSDVAEELDRLDAHVREVRETLDADRPIGRRLDFLMQELNREANTLSSKSLDADVTRHAVSLKVLIEQIREQVQNLE</sequence>
<gene>
    <name evidence="8" type="ORF">CF392_15375</name>
</gene>
<comment type="caution">
    <text evidence="8">The sequence shown here is derived from an EMBL/GenBank/DDBJ whole genome shotgun (WGS) entry which is preliminary data.</text>
</comment>
<proteinExistence type="inferred from homology"/>
<keyword evidence="4" id="KW-0378">Hydrolase</keyword>
<keyword evidence="2" id="KW-0540">Nuclease</keyword>
<dbReference type="PANTHER" id="PTHR30636:SF3">
    <property type="entry name" value="UPF0701 PROTEIN YICC"/>
    <property type="match status" value="1"/>
</dbReference>
<dbReference type="AlphaFoldDB" id="A0A2A2HYR8"/>
<comment type="similarity">
    <text evidence="5">Belongs to the YicC/YloC family.</text>
</comment>
<keyword evidence="3" id="KW-0255">Endonuclease</keyword>
<evidence type="ECO:0000256" key="1">
    <source>
        <dbReference type="ARBA" id="ARBA00001968"/>
    </source>
</evidence>